<dbReference type="InterPro" id="IPR050569">
    <property type="entry name" value="TAAR"/>
</dbReference>
<dbReference type="PROSITE" id="PS50262">
    <property type="entry name" value="G_PROTEIN_RECEP_F1_2"/>
    <property type="match status" value="1"/>
</dbReference>
<feature type="region of interest" description="Disordered" evidence="10">
    <location>
        <begin position="433"/>
        <end position="519"/>
    </location>
</feature>
<evidence type="ECO:0000256" key="5">
    <source>
        <dbReference type="ARBA" id="ARBA00023040"/>
    </source>
</evidence>
<reference evidence="13 14" key="1">
    <citation type="journal article" date="2021" name="Elife">
        <title>Chloroplast acquisition without the gene transfer in kleptoplastic sea slugs, Plakobranchus ocellatus.</title>
        <authorList>
            <person name="Maeda T."/>
            <person name="Takahashi S."/>
            <person name="Yoshida T."/>
            <person name="Shimamura S."/>
            <person name="Takaki Y."/>
            <person name="Nagai Y."/>
            <person name="Toyoda A."/>
            <person name="Suzuki Y."/>
            <person name="Arimoto A."/>
            <person name="Ishii H."/>
            <person name="Satoh N."/>
            <person name="Nishiyama T."/>
            <person name="Hasebe M."/>
            <person name="Maruyama T."/>
            <person name="Minagawa J."/>
            <person name="Obokata J."/>
            <person name="Shigenobu S."/>
        </authorList>
    </citation>
    <scope>NUCLEOTIDE SEQUENCE [LARGE SCALE GENOMIC DNA]</scope>
</reference>
<evidence type="ECO:0000256" key="2">
    <source>
        <dbReference type="ARBA" id="ARBA00022475"/>
    </source>
</evidence>
<dbReference type="CDD" id="cd00637">
    <property type="entry name" value="7tm_classA_rhodopsin-like"/>
    <property type="match status" value="1"/>
</dbReference>
<dbReference type="Pfam" id="PF00001">
    <property type="entry name" value="7tm_1"/>
    <property type="match status" value="1"/>
</dbReference>
<dbReference type="PANTHER" id="PTHR24249:SF372">
    <property type="entry name" value="G-PROTEIN COUPLED RECEPTORS FAMILY 1 PROFILE DOMAIN-CONTAINING PROTEIN"/>
    <property type="match status" value="1"/>
</dbReference>
<dbReference type="Gene3D" id="1.20.1070.10">
    <property type="entry name" value="Rhodopsin 7-helix transmembrane proteins"/>
    <property type="match status" value="2"/>
</dbReference>
<dbReference type="PANTHER" id="PTHR24249">
    <property type="entry name" value="HISTAMINE RECEPTOR-RELATED G-PROTEIN COUPLED RECEPTOR"/>
    <property type="match status" value="1"/>
</dbReference>
<evidence type="ECO:0000256" key="10">
    <source>
        <dbReference type="SAM" id="MobiDB-lite"/>
    </source>
</evidence>
<evidence type="ECO:0000256" key="3">
    <source>
        <dbReference type="ARBA" id="ARBA00022692"/>
    </source>
</evidence>
<accession>A0AAV4JT40</accession>
<proteinExistence type="inferred from homology"/>
<evidence type="ECO:0000256" key="11">
    <source>
        <dbReference type="SAM" id="Phobius"/>
    </source>
</evidence>
<feature type="transmembrane region" description="Helical" evidence="11">
    <location>
        <begin position="533"/>
        <end position="553"/>
    </location>
</feature>
<evidence type="ECO:0000256" key="9">
    <source>
        <dbReference type="RuleBase" id="RU000688"/>
    </source>
</evidence>
<dbReference type="GO" id="GO:0004930">
    <property type="term" value="F:G protein-coupled receptor activity"/>
    <property type="evidence" value="ECO:0007669"/>
    <property type="project" value="UniProtKB-KW"/>
</dbReference>
<keyword evidence="14" id="KW-1185">Reference proteome</keyword>
<evidence type="ECO:0000259" key="12">
    <source>
        <dbReference type="PROSITE" id="PS50262"/>
    </source>
</evidence>
<keyword evidence="7 9" id="KW-0675">Receptor</keyword>
<keyword evidence="8 9" id="KW-0807">Transducer</keyword>
<feature type="domain" description="G-protein coupled receptors family 1 profile" evidence="12">
    <location>
        <begin position="1"/>
        <end position="80"/>
    </location>
</feature>
<keyword evidence="4 11" id="KW-1133">Transmembrane helix</keyword>
<keyword evidence="3 9" id="KW-0812">Transmembrane</keyword>
<evidence type="ECO:0000313" key="14">
    <source>
        <dbReference type="Proteomes" id="UP000762676"/>
    </source>
</evidence>
<evidence type="ECO:0000256" key="4">
    <source>
        <dbReference type="ARBA" id="ARBA00022989"/>
    </source>
</evidence>
<feature type="compositionally biased region" description="Basic and acidic residues" evidence="10">
    <location>
        <begin position="345"/>
        <end position="356"/>
    </location>
</feature>
<organism evidence="13 14">
    <name type="scientific">Elysia marginata</name>
    <dbReference type="NCBI Taxonomy" id="1093978"/>
    <lineage>
        <taxon>Eukaryota</taxon>
        <taxon>Metazoa</taxon>
        <taxon>Spiralia</taxon>
        <taxon>Lophotrochozoa</taxon>
        <taxon>Mollusca</taxon>
        <taxon>Gastropoda</taxon>
        <taxon>Heterobranchia</taxon>
        <taxon>Euthyneura</taxon>
        <taxon>Panpulmonata</taxon>
        <taxon>Sacoglossa</taxon>
        <taxon>Placobranchoidea</taxon>
        <taxon>Plakobranchidae</taxon>
        <taxon>Elysia</taxon>
    </lineage>
</organism>
<feature type="transmembrane region" description="Helical" evidence="11">
    <location>
        <begin position="274"/>
        <end position="292"/>
    </location>
</feature>
<keyword evidence="5 9" id="KW-0297">G-protein coupled receptor</keyword>
<comment type="caution">
    <text evidence="13">The sequence shown here is derived from an EMBL/GenBank/DDBJ whole genome shotgun (WGS) entry which is preliminary data.</text>
</comment>
<dbReference type="AlphaFoldDB" id="A0AAV4JT40"/>
<sequence>MTSFPTPPPNPLHVIYPGIDFITCLVTIPFTVVFELLQYRLMYDIFCKTYMFLITSTVPFSAYIMVGIAVDRYLCICHPLLQVFTVSRVKIVIFLLTIPAMTFGTLTALSFGTASYEPATYLINHTYARTNDSGTMGNESDGYASTSTPFHKDVFLTPSSKSLNLEPSKKETTFGDIFRTTSVSVLFTNTRNHSSSSSSKLSASGSSVLKAHVANSGGENIQHLVSENHKDVETKLEDESPQVLRIKTFLYHDTCTTNGRFSDQFLSTYRKVHALNFMIAFIIVVVLYILIYKSIITRRAEKEARRNKNFVYLPDRGAGLEDRHVTEETDFTQKAFGGKFSPGNKTHDSSRQDKLNDPTSNVTITTINPEPTVLLEQEGTAKEENFVKESADSREADADNNQLKNGSQTLNENRFDKPDEEPQLLAEEKPLIPVLPNDPLSDKNCPQAQKSKGSNSNSPATPDARGRSSRRFQSHNPRASKVKHKRNAAAVKTDATGYKRVSTSGSGKHKDANSVKRKRPCNKHQMYMANIKTALMLLVVTTVFMVAFLPSLLMANKILPINLTVFYGYFIYHVANPFIYAFMNQNFRDDLKKILATACRRK</sequence>
<gene>
    <name evidence="13" type="ORF">ElyMa_001665800</name>
</gene>
<dbReference type="EMBL" id="BMAT01003388">
    <property type="protein sequence ID" value="GFS24521.1"/>
    <property type="molecule type" value="Genomic_DNA"/>
</dbReference>
<comment type="similarity">
    <text evidence="9">Belongs to the G-protein coupled receptor 1 family.</text>
</comment>
<feature type="transmembrane region" description="Helical" evidence="11">
    <location>
        <begin position="565"/>
        <end position="583"/>
    </location>
</feature>
<feature type="compositionally biased region" description="Polar residues" evidence="10">
    <location>
        <begin position="444"/>
        <end position="460"/>
    </location>
</feature>
<name>A0AAV4JT40_9GAST</name>
<dbReference type="PROSITE" id="PS00237">
    <property type="entry name" value="G_PROTEIN_RECEP_F1_1"/>
    <property type="match status" value="1"/>
</dbReference>
<comment type="subcellular location">
    <subcellularLocation>
        <location evidence="1">Cell membrane</location>
        <topology evidence="1">Multi-pass membrane protein</topology>
    </subcellularLocation>
</comment>
<dbReference type="PRINTS" id="PR00237">
    <property type="entry name" value="GPCRRHODOPSN"/>
</dbReference>
<dbReference type="SUPFAM" id="SSF81321">
    <property type="entry name" value="Family A G protein-coupled receptor-like"/>
    <property type="match status" value="2"/>
</dbReference>
<protein>
    <submittedName>
        <fullName evidence="13">Orexin receptor type 2-like</fullName>
    </submittedName>
</protein>
<evidence type="ECO:0000313" key="13">
    <source>
        <dbReference type="EMBL" id="GFS24521.1"/>
    </source>
</evidence>
<evidence type="ECO:0000256" key="1">
    <source>
        <dbReference type="ARBA" id="ARBA00004651"/>
    </source>
</evidence>
<evidence type="ECO:0000256" key="7">
    <source>
        <dbReference type="ARBA" id="ARBA00023170"/>
    </source>
</evidence>
<dbReference type="GO" id="GO:0005886">
    <property type="term" value="C:plasma membrane"/>
    <property type="evidence" value="ECO:0007669"/>
    <property type="project" value="UniProtKB-SubCell"/>
</dbReference>
<feature type="compositionally biased region" description="Basic residues" evidence="10">
    <location>
        <begin position="467"/>
        <end position="487"/>
    </location>
</feature>
<dbReference type="Proteomes" id="UP000762676">
    <property type="component" value="Unassembled WGS sequence"/>
</dbReference>
<evidence type="ECO:0000256" key="6">
    <source>
        <dbReference type="ARBA" id="ARBA00023136"/>
    </source>
</evidence>
<feature type="transmembrane region" description="Helical" evidence="11">
    <location>
        <begin position="14"/>
        <end position="37"/>
    </location>
</feature>
<keyword evidence="6 11" id="KW-0472">Membrane</keyword>
<feature type="region of interest" description="Disordered" evidence="10">
    <location>
        <begin position="331"/>
        <end position="419"/>
    </location>
</feature>
<feature type="transmembrane region" description="Helical" evidence="11">
    <location>
        <begin position="49"/>
        <end position="70"/>
    </location>
</feature>
<keyword evidence="2" id="KW-1003">Cell membrane</keyword>
<feature type="compositionally biased region" description="Polar residues" evidence="10">
    <location>
        <begin position="399"/>
        <end position="412"/>
    </location>
</feature>
<dbReference type="InterPro" id="IPR000276">
    <property type="entry name" value="GPCR_Rhodpsn"/>
</dbReference>
<feature type="compositionally biased region" description="Polar residues" evidence="10">
    <location>
        <begin position="357"/>
        <end position="369"/>
    </location>
</feature>
<dbReference type="InterPro" id="IPR017452">
    <property type="entry name" value="GPCR_Rhodpsn_7TM"/>
</dbReference>
<evidence type="ECO:0000256" key="8">
    <source>
        <dbReference type="ARBA" id="ARBA00023224"/>
    </source>
</evidence>
<feature type="compositionally biased region" description="Basic and acidic residues" evidence="10">
    <location>
        <begin position="379"/>
        <end position="397"/>
    </location>
</feature>